<gene>
    <name evidence="2" type="primary">rdx_11</name>
    <name evidence="2" type="ORF">TNCT_134531</name>
</gene>
<dbReference type="OrthoDB" id="6433526at2759"/>
<evidence type="ECO:0000259" key="1">
    <source>
        <dbReference type="Pfam" id="PF00917"/>
    </source>
</evidence>
<dbReference type="InterPro" id="IPR002083">
    <property type="entry name" value="MATH/TRAF_dom"/>
</dbReference>
<accession>A0A8X6GYE0</accession>
<dbReference type="InterPro" id="IPR008974">
    <property type="entry name" value="TRAF-like"/>
</dbReference>
<dbReference type="Gene3D" id="2.60.210.10">
    <property type="entry name" value="Apoptosis, Tumor Necrosis Factor Receptor Associated Protein 2, Chain A"/>
    <property type="match status" value="1"/>
</dbReference>
<protein>
    <submittedName>
        <fullName evidence="2">Protein roadkill</fullName>
    </submittedName>
</protein>
<feature type="domain" description="MATH" evidence="1">
    <location>
        <begin position="36"/>
        <end position="107"/>
    </location>
</feature>
<dbReference type="AlphaFoldDB" id="A0A8X6GYE0"/>
<dbReference type="Pfam" id="PF00917">
    <property type="entry name" value="MATH"/>
    <property type="match status" value="1"/>
</dbReference>
<dbReference type="Proteomes" id="UP000887116">
    <property type="component" value="Unassembled WGS sequence"/>
</dbReference>
<organism evidence="2 3">
    <name type="scientific">Trichonephila clavata</name>
    <name type="common">Joro spider</name>
    <name type="synonym">Nephila clavata</name>
    <dbReference type="NCBI Taxonomy" id="2740835"/>
    <lineage>
        <taxon>Eukaryota</taxon>
        <taxon>Metazoa</taxon>
        <taxon>Ecdysozoa</taxon>
        <taxon>Arthropoda</taxon>
        <taxon>Chelicerata</taxon>
        <taxon>Arachnida</taxon>
        <taxon>Araneae</taxon>
        <taxon>Araneomorphae</taxon>
        <taxon>Entelegynae</taxon>
        <taxon>Araneoidea</taxon>
        <taxon>Nephilidae</taxon>
        <taxon>Trichonephila</taxon>
    </lineage>
</organism>
<sequence>MATDNVDTTAAFTYVWTLENCLSSIALDCIESPGFEVESLGGTRWHLEINEKSEQFLSISIHREECSGPDVIEVVFQLALITRDATCIKKEYHRSQFFKGGHVELSEPTDRIFKSERDQYLSNDTLTLRCQMWGVGLDPPRPNLCFARSKLGLDRRTFFFNIRNFTTFESGDEKKCHITPMSGKNLVLSIAICGLESNGNEEILVKFSDDSEIKIARFNCEISVLDCNGRKFISRRGRNLSTSSDTFVYFFNKHELIDKNPSLLLDDVLCIRCELEMGYGAVWNEIDFYLHLPFLTA</sequence>
<name>A0A8X6GYE0_TRICU</name>
<evidence type="ECO:0000313" key="2">
    <source>
        <dbReference type="EMBL" id="GFR11570.1"/>
    </source>
</evidence>
<proteinExistence type="predicted"/>
<dbReference type="SUPFAM" id="SSF49599">
    <property type="entry name" value="TRAF domain-like"/>
    <property type="match status" value="2"/>
</dbReference>
<reference evidence="2" key="1">
    <citation type="submission" date="2020-07" db="EMBL/GenBank/DDBJ databases">
        <title>Multicomponent nature underlies the extraordinary mechanical properties of spider dragline silk.</title>
        <authorList>
            <person name="Kono N."/>
            <person name="Nakamura H."/>
            <person name="Mori M."/>
            <person name="Yoshida Y."/>
            <person name="Ohtoshi R."/>
            <person name="Malay A.D."/>
            <person name="Moran D.A.P."/>
            <person name="Tomita M."/>
            <person name="Numata K."/>
            <person name="Arakawa K."/>
        </authorList>
    </citation>
    <scope>NUCLEOTIDE SEQUENCE</scope>
</reference>
<comment type="caution">
    <text evidence="2">The sequence shown here is derived from an EMBL/GenBank/DDBJ whole genome shotgun (WGS) entry which is preliminary data.</text>
</comment>
<dbReference type="EMBL" id="BMAO01036562">
    <property type="protein sequence ID" value="GFR11570.1"/>
    <property type="molecule type" value="Genomic_DNA"/>
</dbReference>
<keyword evidence="3" id="KW-1185">Reference proteome</keyword>
<evidence type="ECO:0000313" key="3">
    <source>
        <dbReference type="Proteomes" id="UP000887116"/>
    </source>
</evidence>